<sequence length="654" mass="70982">MWPFSTYPEKTAGDVAGKTFDYIIVGGGTAGCLIAHRLSASPNVSVLVLDKGRVNAGILSRVPLLGILQSGVVRYHAEPNANLRGRHVQLLAGEMLGGTSRAHSMVWSPGGRPEFDGWARDLELDEWSWEKVAPAFERVEKAIQRKGAGDLGLMPYVDAAMARVGLGDGGGKRGTQRYTRSEVSVDADGNRVSALTAWLNTSVVKERKGRLTVCTGVTATKLEFSDDITTVTGVWINSGRGTDILVKAQQEVILCSGVFGTPQLLMQSGIGPKESLSAHKIPVLHDLPAVGAHLTTHILVPVMTELPLKHTLHIIQTVAIVWHFLLWLFSGTGVLASNGQWGAAFLHSDSLNEATMTVVPPEDDEKEVTDLEILITPLSTLIEHGVPGVPCMTWYAALVQPHTTGRVELSSSSDTKAPLKITLPLLIDAHDSARMRKAVRFAMRLADEFAGPGVGYPHPAPLTMAPGMGLEYLDGLMDKKKSKSDKRKLTKSLPPQKDAWRTVTDMDIDEYIKRLVTGSYDPAGTCRMGLTEEEGVVDQSLKVFGVRNLRIADASVLPRCGGASISGSIYMIGERCAEFAMQQDDITPWDDETGLDELKGLVQGGSKFVYIGSGITKFQINLMVEDNRVFLDEFYAQIEEDEDHVQSTDVAAMQ</sequence>
<evidence type="ECO:0000313" key="11">
    <source>
        <dbReference type="EMBL" id="KAJ5382843.1"/>
    </source>
</evidence>
<comment type="similarity">
    <text evidence="3">Belongs to the EF-1-beta/EF-1-delta family.</text>
</comment>
<evidence type="ECO:0000256" key="1">
    <source>
        <dbReference type="ARBA" id="ARBA00004191"/>
    </source>
</evidence>
<comment type="cofactor">
    <cofactor evidence="9">
        <name>FAD</name>
        <dbReference type="ChEBI" id="CHEBI:57692"/>
    </cofactor>
</comment>
<evidence type="ECO:0000256" key="7">
    <source>
        <dbReference type="ARBA" id="ARBA00022768"/>
    </source>
</evidence>
<evidence type="ECO:0000256" key="4">
    <source>
        <dbReference type="ARBA" id="ARBA00010790"/>
    </source>
</evidence>
<evidence type="ECO:0000259" key="10">
    <source>
        <dbReference type="SMART" id="SM00888"/>
    </source>
</evidence>
<dbReference type="CDD" id="cd00292">
    <property type="entry name" value="EF1B"/>
    <property type="match status" value="1"/>
</dbReference>
<dbReference type="RefSeq" id="XP_056582619.1">
    <property type="nucleotide sequence ID" value="XM_056718484.1"/>
</dbReference>
<organism evidence="11 12">
    <name type="scientific">Penicillium concentricum</name>
    <dbReference type="NCBI Taxonomy" id="293559"/>
    <lineage>
        <taxon>Eukaryota</taxon>
        <taxon>Fungi</taxon>
        <taxon>Dikarya</taxon>
        <taxon>Ascomycota</taxon>
        <taxon>Pezizomycotina</taxon>
        <taxon>Eurotiomycetes</taxon>
        <taxon>Eurotiomycetidae</taxon>
        <taxon>Eurotiales</taxon>
        <taxon>Aspergillaceae</taxon>
        <taxon>Penicillium</taxon>
    </lineage>
</organism>
<evidence type="ECO:0000313" key="12">
    <source>
        <dbReference type="Proteomes" id="UP001147752"/>
    </source>
</evidence>
<evidence type="ECO:0000256" key="3">
    <source>
        <dbReference type="ARBA" id="ARBA00007411"/>
    </source>
</evidence>
<dbReference type="Gene3D" id="3.30.70.60">
    <property type="match status" value="1"/>
</dbReference>
<dbReference type="Gene3D" id="3.50.50.60">
    <property type="entry name" value="FAD/NAD(P)-binding domain"/>
    <property type="match status" value="1"/>
</dbReference>
<protein>
    <submittedName>
        <fullName evidence="11">Glucose-methanol-choline oxidoreductase</fullName>
    </submittedName>
</protein>
<dbReference type="OrthoDB" id="269227at2759"/>
<keyword evidence="8" id="KW-0648">Protein biosynthesis</keyword>
<dbReference type="Gene3D" id="3.30.560.10">
    <property type="entry name" value="Glucose Oxidase, domain 3"/>
    <property type="match status" value="1"/>
</dbReference>
<comment type="caution">
    <text evidence="11">The sequence shown here is derived from an EMBL/GenBank/DDBJ whole genome shotgun (WGS) entry which is preliminary data.</text>
</comment>
<dbReference type="SUPFAM" id="SSF54984">
    <property type="entry name" value="eEF-1beta-like"/>
    <property type="match status" value="1"/>
</dbReference>
<evidence type="ECO:0000256" key="9">
    <source>
        <dbReference type="PIRSR" id="PIRSR000137-2"/>
    </source>
</evidence>
<dbReference type="Pfam" id="PF00732">
    <property type="entry name" value="GMC_oxred_N"/>
    <property type="match status" value="1"/>
</dbReference>
<accession>A0A9W9SUL8</accession>
<dbReference type="InterPro" id="IPR036219">
    <property type="entry name" value="eEF-1beta-like_sf"/>
</dbReference>
<feature type="binding site" evidence="9">
    <location>
        <position position="99"/>
    </location>
    <ligand>
        <name>FAD</name>
        <dbReference type="ChEBI" id="CHEBI:57692"/>
    </ligand>
</feature>
<comment type="similarity">
    <text evidence="4">Belongs to the GMC oxidoreductase family.</text>
</comment>
<dbReference type="GO" id="GO:0003746">
    <property type="term" value="F:translation elongation factor activity"/>
    <property type="evidence" value="ECO:0007669"/>
    <property type="project" value="UniProtKB-KW"/>
</dbReference>
<proteinExistence type="inferred from homology"/>
<dbReference type="Pfam" id="PF05199">
    <property type="entry name" value="GMC_oxred_C"/>
    <property type="match status" value="1"/>
</dbReference>
<keyword evidence="5" id="KW-0963">Cytoplasm</keyword>
<dbReference type="InterPro" id="IPR012132">
    <property type="entry name" value="GMC_OxRdtase"/>
</dbReference>
<reference evidence="11" key="1">
    <citation type="submission" date="2022-12" db="EMBL/GenBank/DDBJ databases">
        <authorList>
            <person name="Petersen C."/>
        </authorList>
    </citation>
    <scope>NUCLEOTIDE SEQUENCE</scope>
    <source>
        <strain evidence="11">IBT 3081</strain>
    </source>
</reference>
<evidence type="ECO:0000256" key="8">
    <source>
        <dbReference type="ARBA" id="ARBA00022917"/>
    </source>
</evidence>
<keyword evidence="6" id="KW-0134">Cell wall</keyword>
<dbReference type="InterPro" id="IPR007867">
    <property type="entry name" value="GMC_OxRtase_C"/>
</dbReference>
<dbReference type="InterPro" id="IPR014717">
    <property type="entry name" value="Transl_elong_EF1B/ribsomal_bS6"/>
</dbReference>
<dbReference type="SMART" id="SM00888">
    <property type="entry name" value="EF1_GNE"/>
    <property type="match status" value="1"/>
</dbReference>
<dbReference type="PANTHER" id="PTHR11552">
    <property type="entry name" value="GLUCOSE-METHANOL-CHOLINE GMC OXIDOREDUCTASE"/>
    <property type="match status" value="1"/>
</dbReference>
<dbReference type="InterPro" id="IPR036188">
    <property type="entry name" value="FAD/NAD-bd_sf"/>
</dbReference>
<keyword evidence="7" id="KW-0251">Elongation factor</keyword>
<dbReference type="Proteomes" id="UP001147752">
    <property type="component" value="Unassembled WGS sequence"/>
</dbReference>
<evidence type="ECO:0000256" key="6">
    <source>
        <dbReference type="ARBA" id="ARBA00022512"/>
    </source>
</evidence>
<evidence type="ECO:0000256" key="2">
    <source>
        <dbReference type="ARBA" id="ARBA00004496"/>
    </source>
</evidence>
<dbReference type="InterPro" id="IPR000172">
    <property type="entry name" value="GMC_OxRdtase_N"/>
</dbReference>
<keyword evidence="9" id="KW-0285">Flavoprotein</keyword>
<keyword evidence="9" id="KW-0274">FAD</keyword>
<dbReference type="SUPFAM" id="SSF51905">
    <property type="entry name" value="FAD/NAD(P)-binding domain"/>
    <property type="match status" value="1"/>
</dbReference>
<dbReference type="PANTHER" id="PTHR11552:SF219">
    <property type="entry name" value="GLUCOSE-METHANOL-CHOLINE OXIDOREDUCTASE N-TERMINAL DOMAIN-CONTAINING PROTEIN"/>
    <property type="match status" value="1"/>
</dbReference>
<keyword evidence="12" id="KW-1185">Reference proteome</keyword>
<dbReference type="PIRSF" id="PIRSF000137">
    <property type="entry name" value="Alcohol_oxidase"/>
    <property type="match status" value="1"/>
</dbReference>
<dbReference type="InterPro" id="IPR014038">
    <property type="entry name" value="EF1B_bsu/dsu_GNE"/>
</dbReference>
<keyword evidence="6" id="KW-0964">Secreted</keyword>
<dbReference type="GO" id="GO:0016614">
    <property type="term" value="F:oxidoreductase activity, acting on CH-OH group of donors"/>
    <property type="evidence" value="ECO:0007669"/>
    <property type="project" value="InterPro"/>
</dbReference>
<name>A0A9W9SUL8_9EURO</name>
<dbReference type="AlphaFoldDB" id="A0A9W9SUL8"/>
<feature type="domain" description="Translation elongation factor EF1B beta/delta subunit guanine nucleotide exchange" evidence="10">
    <location>
        <begin position="585"/>
        <end position="654"/>
    </location>
</feature>
<dbReference type="GO" id="GO:0050660">
    <property type="term" value="F:flavin adenine dinucleotide binding"/>
    <property type="evidence" value="ECO:0007669"/>
    <property type="project" value="InterPro"/>
</dbReference>
<dbReference type="GeneID" id="81457667"/>
<dbReference type="GO" id="GO:0005737">
    <property type="term" value="C:cytoplasm"/>
    <property type="evidence" value="ECO:0007669"/>
    <property type="project" value="UniProtKB-SubCell"/>
</dbReference>
<reference evidence="11" key="2">
    <citation type="journal article" date="2023" name="IMA Fungus">
        <title>Comparative genomic study of the Penicillium genus elucidates a diverse pangenome and 15 lateral gene transfer events.</title>
        <authorList>
            <person name="Petersen C."/>
            <person name="Sorensen T."/>
            <person name="Nielsen M.R."/>
            <person name="Sondergaard T.E."/>
            <person name="Sorensen J.L."/>
            <person name="Fitzpatrick D.A."/>
            <person name="Frisvad J.C."/>
            <person name="Nielsen K.L."/>
        </authorList>
    </citation>
    <scope>NUCLEOTIDE SEQUENCE</scope>
    <source>
        <strain evidence="11">IBT 3081</strain>
    </source>
</reference>
<gene>
    <name evidence="11" type="ORF">N7517_000754</name>
</gene>
<dbReference type="Pfam" id="PF00736">
    <property type="entry name" value="EF1_GNE"/>
    <property type="match status" value="1"/>
</dbReference>
<dbReference type="SUPFAM" id="SSF54373">
    <property type="entry name" value="FAD-linked reductases, C-terminal domain"/>
    <property type="match status" value="1"/>
</dbReference>
<comment type="subcellular location">
    <subcellularLocation>
        <location evidence="2">Cytoplasm</location>
    </subcellularLocation>
    <subcellularLocation>
        <location evidence="1">Secreted</location>
        <location evidence="1">Cell wall</location>
    </subcellularLocation>
</comment>
<dbReference type="EMBL" id="JAPZBT010000001">
    <property type="protein sequence ID" value="KAJ5382843.1"/>
    <property type="molecule type" value="Genomic_DNA"/>
</dbReference>
<evidence type="ECO:0000256" key="5">
    <source>
        <dbReference type="ARBA" id="ARBA00022490"/>
    </source>
</evidence>